<dbReference type="EMBL" id="RXNU01000028">
    <property type="protein sequence ID" value="RTR35918.1"/>
    <property type="molecule type" value="Genomic_DNA"/>
</dbReference>
<dbReference type="InterPro" id="IPR041698">
    <property type="entry name" value="Methyltransf_25"/>
</dbReference>
<keyword evidence="2" id="KW-0808">Transferase</keyword>
<keyword evidence="3" id="KW-1185">Reference proteome</keyword>
<evidence type="ECO:0000259" key="1">
    <source>
        <dbReference type="Pfam" id="PF13649"/>
    </source>
</evidence>
<dbReference type="OrthoDB" id="5974463at2"/>
<dbReference type="GO" id="GO:0032259">
    <property type="term" value="P:methylation"/>
    <property type="evidence" value="ECO:0007669"/>
    <property type="project" value="UniProtKB-KW"/>
</dbReference>
<evidence type="ECO:0000313" key="3">
    <source>
        <dbReference type="Proteomes" id="UP000267448"/>
    </source>
</evidence>
<dbReference type="Pfam" id="PF13649">
    <property type="entry name" value="Methyltransf_25"/>
    <property type="match status" value="1"/>
</dbReference>
<dbReference type="GO" id="GO:0008168">
    <property type="term" value="F:methyltransferase activity"/>
    <property type="evidence" value="ECO:0007669"/>
    <property type="project" value="UniProtKB-KW"/>
</dbReference>
<gene>
    <name evidence="2" type="ORF">EKG38_24370</name>
</gene>
<protein>
    <submittedName>
        <fullName evidence="2">Class I SAM-dependent methyltransferase</fullName>
    </submittedName>
</protein>
<dbReference type="CDD" id="cd02440">
    <property type="entry name" value="AdoMet_MTases"/>
    <property type="match status" value="1"/>
</dbReference>
<dbReference type="SUPFAM" id="SSF53335">
    <property type="entry name" value="S-adenosyl-L-methionine-dependent methyltransferases"/>
    <property type="match status" value="1"/>
</dbReference>
<dbReference type="InterPro" id="IPR029063">
    <property type="entry name" value="SAM-dependent_MTases_sf"/>
</dbReference>
<keyword evidence="2" id="KW-0489">Methyltransferase</keyword>
<dbReference type="Proteomes" id="UP000267448">
    <property type="component" value="Unassembled WGS sequence"/>
</dbReference>
<feature type="domain" description="Methyltransferase" evidence="1">
    <location>
        <begin position="46"/>
        <end position="143"/>
    </location>
</feature>
<proteinExistence type="predicted"/>
<comment type="caution">
    <text evidence="2">The sequence shown here is derived from an EMBL/GenBank/DDBJ whole genome shotgun (WGS) entry which is preliminary data.</text>
</comment>
<name>A0A3S0K5B9_9GAMM</name>
<dbReference type="RefSeq" id="WP_126523478.1">
    <property type="nucleotide sequence ID" value="NZ_RXNU01000028.1"/>
</dbReference>
<dbReference type="Gene3D" id="3.40.50.150">
    <property type="entry name" value="Vaccinia Virus protein VP39"/>
    <property type="match status" value="1"/>
</dbReference>
<reference evidence="2 3" key="1">
    <citation type="submission" date="2018-12" db="EMBL/GenBank/DDBJ databases">
        <authorList>
            <person name="Yu L."/>
        </authorList>
    </citation>
    <scope>NUCLEOTIDE SEQUENCE [LARGE SCALE GENOMIC DNA]</scope>
    <source>
        <strain evidence="2 3">HAW-EB2</strain>
    </source>
</reference>
<evidence type="ECO:0000313" key="2">
    <source>
        <dbReference type="EMBL" id="RTR35918.1"/>
    </source>
</evidence>
<sequence length="318" mass="35889">MNNHWSDYWEQGHLTSFGESFSSNYTGVLNEIWAPRFEELTNDFKVLDLATGNGALPLLVSDYLKNRSIKGEVIGVDLAKIKTDINAVNLSENLNVKLLSNIDCIELPFEDGQFELVISQFGIEYADLKKAVPEALRVLHCKGRLALVMHHENSLILRRNRRILSLIKADEVEGIFKLLSGIVNKMGDMKSKQDLDRAKQDQSCEALRKQLNSSVGVLVDRDEAALKDCELLNYVATLFQTGLFWNKDKKLNYIEFARQQLKTLDVRLSELADAAQSETSLAEIINLISQHDASLDHLSSVVDENKDVLGWNLLITKQ</sequence>
<accession>A0A3S0K5B9</accession>
<organism evidence="2 3">
    <name type="scientific">Shewanella canadensis</name>
    <dbReference type="NCBI Taxonomy" id="271096"/>
    <lineage>
        <taxon>Bacteria</taxon>
        <taxon>Pseudomonadati</taxon>
        <taxon>Pseudomonadota</taxon>
        <taxon>Gammaproteobacteria</taxon>
        <taxon>Alteromonadales</taxon>
        <taxon>Shewanellaceae</taxon>
        <taxon>Shewanella</taxon>
    </lineage>
</organism>
<dbReference type="AlphaFoldDB" id="A0A3S0K5B9"/>